<evidence type="ECO:0000256" key="1">
    <source>
        <dbReference type="SAM" id="Phobius"/>
    </source>
</evidence>
<dbReference type="EMBL" id="JBHSDK010000001">
    <property type="protein sequence ID" value="MFC4333703.1"/>
    <property type="molecule type" value="Genomic_DNA"/>
</dbReference>
<dbReference type="Proteomes" id="UP001595823">
    <property type="component" value="Unassembled WGS sequence"/>
</dbReference>
<keyword evidence="1" id="KW-0812">Transmembrane</keyword>
<gene>
    <name evidence="2" type="ORF">ACFPET_00625</name>
</gene>
<organism evidence="2 3">
    <name type="scientific">Salininema proteolyticum</name>
    <dbReference type="NCBI Taxonomy" id="1607685"/>
    <lineage>
        <taxon>Bacteria</taxon>
        <taxon>Bacillati</taxon>
        <taxon>Actinomycetota</taxon>
        <taxon>Actinomycetes</taxon>
        <taxon>Glycomycetales</taxon>
        <taxon>Glycomycetaceae</taxon>
        <taxon>Salininema</taxon>
    </lineage>
</organism>
<dbReference type="RefSeq" id="WP_380617438.1">
    <property type="nucleotide sequence ID" value="NZ_JBHSDK010000001.1"/>
</dbReference>
<feature type="transmembrane region" description="Helical" evidence="1">
    <location>
        <begin position="45"/>
        <end position="73"/>
    </location>
</feature>
<keyword evidence="1" id="KW-1133">Transmembrane helix</keyword>
<accession>A0ABV8TSI6</accession>
<keyword evidence="3" id="KW-1185">Reference proteome</keyword>
<comment type="caution">
    <text evidence="2">The sequence shown here is derived from an EMBL/GenBank/DDBJ whole genome shotgun (WGS) entry which is preliminary data.</text>
</comment>
<reference evidence="3" key="1">
    <citation type="journal article" date="2019" name="Int. J. Syst. Evol. Microbiol.">
        <title>The Global Catalogue of Microorganisms (GCM) 10K type strain sequencing project: providing services to taxonomists for standard genome sequencing and annotation.</title>
        <authorList>
            <consortium name="The Broad Institute Genomics Platform"/>
            <consortium name="The Broad Institute Genome Sequencing Center for Infectious Disease"/>
            <person name="Wu L."/>
            <person name="Ma J."/>
        </authorList>
    </citation>
    <scope>NUCLEOTIDE SEQUENCE [LARGE SCALE GENOMIC DNA]</scope>
    <source>
        <strain evidence="3">IBRC-M 10908</strain>
    </source>
</reference>
<proteinExistence type="predicted"/>
<evidence type="ECO:0000313" key="3">
    <source>
        <dbReference type="Proteomes" id="UP001595823"/>
    </source>
</evidence>
<sequence length="81" mass="8585">MEEREARGGRGRLFAGLAFGALVVVNIVVDYLMLHTATWYPAADLWTVVLLAVSVLVWAATVAGGAALGWGLVGRAMGRSR</sequence>
<feature type="transmembrane region" description="Helical" evidence="1">
    <location>
        <begin position="12"/>
        <end position="33"/>
    </location>
</feature>
<evidence type="ECO:0000313" key="2">
    <source>
        <dbReference type="EMBL" id="MFC4333703.1"/>
    </source>
</evidence>
<keyword evidence="1" id="KW-0472">Membrane</keyword>
<name>A0ABV8TSI6_9ACTN</name>
<protein>
    <submittedName>
        <fullName evidence="2">Uncharacterized protein</fullName>
    </submittedName>
</protein>